<reference evidence="1" key="1">
    <citation type="submission" date="2020-07" db="EMBL/GenBank/DDBJ databases">
        <title>Multicomponent nature underlies the extraordinary mechanical properties of spider dragline silk.</title>
        <authorList>
            <person name="Kono N."/>
            <person name="Nakamura H."/>
            <person name="Mori M."/>
            <person name="Yoshida Y."/>
            <person name="Ohtoshi R."/>
            <person name="Malay A.D."/>
            <person name="Moran D.A.P."/>
            <person name="Tomita M."/>
            <person name="Numata K."/>
            <person name="Arakawa K."/>
        </authorList>
    </citation>
    <scope>NUCLEOTIDE SEQUENCE</scope>
</reference>
<dbReference type="Proteomes" id="UP000887116">
    <property type="component" value="Unassembled WGS sequence"/>
</dbReference>
<name>A0A8X6G8H3_TRICU</name>
<dbReference type="EMBL" id="BMAO01024990">
    <property type="protein sequence ID" value="GFQ99355.1"/>
    <property type="molecule type" value="Genomic_DNA"/>
</dbReference>
<gene>
    <name evidence="1" type="ORF">TNCT_733721</name>
</gene>
<sequence length="109" mass="12425">MKGCQVPFEGSVCRVLLLRVKRVSTLGHWGPDDLRERERITDLPLNKVDARRSWWWGRRCRLLDSDNPFLHNLTIGRVFVTTDSLLGDVFSPLDFFIVGKGGADSKTNP</sequence>
<protein>
    <submittedName>
        <fullName evidence="1">Uncharacterized protein</fullName>
    </submittedName>
</protein>
<accession>A0A8X6G8H3</accession>
<evidence type="ECO:0000313" key="1">
    <source>
        <dbReference type="EMBL" id="GFQ99355.1"/>
    </source>
</evidence>
<evidence type="ECO:0000313" key="2">
    <source>
        <dbReference type="Proteomes" id="UP000887116"/>
    </source>
</evidence>
<proteinExistence type="predicted"/>
<organism evidence="1 2">
    <name type="scientific">Trichonephila clavata</name>
    <name type="common">Joro spider</name>
    <name type="synonym">Nephila clavata</name>
    <dbReference type="NCBI Taxonomy" id="2740835"/>
    <lineage>
        <taxon>Eukaryota</taxon>
        <taxon>Metazoa</taxon>
        <taxon>Ecdysozoa</taxon>
        <taxon>Arthropoda</taxon>
        <taxon>Chelicerata</taxon>
        <taxon>Arachnida</taxon>
        <taxon>Araneae</taxon>
        <taxon>Araneomorphae</taxon>
        <taxon>Entelegynae</taxon>
        <taxon>Araneoidea</taxon>
        <taxon>Nephilidae</taxon>
        <taxon>Trichonephila</taxon>
    </lineage>
</organism>
<dbReference type="AlphaFoldDB" id="A0A8X6G8H3"/>
<keyword evidence="2" id="KW-1185">Reference proteome</keyword>
<comment type="caution">
    <text evidence="1">The sequence shown here is derived from an EMBL/GenBank/DDBJ whole genome shotgun (WGS) entry which is preliminary data.</text>
</comment>